<organism evidence="1 2">
    <name type="scientific">Lactuca virosa</name>
    <dbReference type="NCBI Taxonomy" id="75947"/>
    <lineage>
        <taxon>Eukaryota</taxon>
        <taxon>Viridiplantae</taxon>
        <taxon>Streptophyta</taxon>
        <taxon>Embryophyta</taxon>
        <taxon>Tracheophyta</taxon>
        <taxon>Spermatophyta</taxon>
        <taxon>Magnoliopsida</taxon>
        <taxon>eudicotyledons</taxon>
        <taxon>Gunneridae</taxon>
        <taxon>Pentapetalae</taxon>
        <taxon>asterids</taxon>
        <taxon>campanulids</taxon>
        <taxon>Asterales</taxon>
        <taxon>Asteraceae</taxon>
        <taxon>Cichorioideae</taxon>
        <taxon>Cichorieae</taxon>
        <taxon>Lactucinae</taxon>
        <taxon>Lactuca</taxon>
    </lineage>
</organism>
<name>A0AAU9M4R8_9ASTR</name>
<sequence>MRRNRIPQSFIRYFTTDWKYSADWLLQCLLILDSEIDVCDLSNFIGSFTFRDLAKLLFFQPSAVWGASQVVTCT</sequence>
<reference evidence="1 2" key="1">
    <citation type="submission" date="2022-01" db="EMBL/GenBank/DDBJ databases">
        <authorList>
            <person name="Xiong W."/>
            <person name="Schranz E."/>
        </authorList>
    </citation>
    <scope>NUCLEOTIDE SEQUENCE [LARGE SCALE GENOMIC DNA]</scope>
</reference>
<evidence type="ECO:0000313" key="2">
    <source>
        <dbReference type="Proteomes" id="UP001157418"/>
    </source>
</evidence>
<dbReference type="EMBL" id="CAKMRJ010001112">
    <property type="protein sequence ID" value="CAH1420511.1"/>
    <property type="molecule type" value="Genomic_DNA"/>
</dbReference>
<dbReference type="Proteomes" id="UP001157418">
    <property type="component" value="Unassembled WGS sequence"/>
</dbReference>
<comment type="caution">
    <text evidence="1">The sequence shown here is derived from an EMBL/GenBank/DDBJ whole genome shotgun (WGS) entry which is preliminary data.</text>
</comment>
<protein>
    <submittedName>
        <fullName evidence="1">Uncharacterized protein</fullName>
    </submittedName>
</protein>
<evidence type="ECO:0000313" key="1">
    <source>
        <dbReference type="EMBL" id="CAH1420511.1"/>
    </source>
</evidence>
<keyword evidence="2" id="KW-1185">Reference proteome</keyword>
<proteinExistence type="predicted"/>
<gene>
    <name evidence="1" type="ORF">LVIROSA_LOCUS7968</name>
</gene>
<dbReference type="AlphaFoldDB" id="A0AAU9M4R8"/>
<accession>A0AAU9M4R8</accession>